<proteinExistence type="predicted"/>
<evidence type="ECO:0000313" key="1">
    <source>
        <dbReference type="EMBL" id="KAK2118311.1"/>
    </source>
</evidence>
<protein>
    <submittedName>
        <fullName evidence="1">Uncharacterized protein</fullName>
    </submittedName>
</protein>
<dbReference type="Proteomes" id="UP001266305">
    <property type="component" value="Unassembled WGS sequence"/>
</dbReference>
<organism evidence="1 2">
    <name type="scientific">Saguinus oedipus</name>
    <name type="common">Cotton-top tamarin</name>
    <name type="synonym">Oedipomidas oedipus</name>
    <dbReference type="NCBI Taxonomy" id="9490"/>
    <lineage>
        <taxon>Eukaryota</taxon>
        <taxon>Metazoa</taxon>
        <taxon>Chordata</taxon>
        <taxon>Craniata</taxon>
        <taxon>Vertebrata</taxon>
        <taxon>Euteleostomi</taxon>
        <taxon>Mammalia</taxon>
        <taxon>Eutheria</taxon>
        <taxon>Euarchontoglires</taxon>
        <taxon>Primates</taxon>
        <taxon>Haplorrhini</taxon>
        <taxon>Platyrrhini</taxon>
        <taxon>Cebidae</taxon>
        <taxon>Callitrichinae</taxon>
        <taxon>Saguinus</taxon>
    </lineage>
</organism>
<dbReference type="EMBL" id="JASSZA010000002">
    <property type="protein sequence ID" value="KAK2118311.1"/>
    <property type="molecule type" value="Genomic_DNA"/>
</dbReference>
<gene>
    <name evidence="1" type="ORF">P7K49_005198</name>
</gene>
<sequence length="105" mass="11571">MGSVRSPVPLPTTPAQITLPRKLLVWLIVQVPFNQMNIAICPSKSQIAGLTGHPDQLVLRRVSLRRWPKRRREPAALASCARVMSLPRLGLSTLCGHNGNIRECG</sequence>
<evidence type="ECO:0000313" key="2">
    <source>
        <dbReference type="Proteomes" id="UP001266305"/>
    </source>
</evidence>
<comment type="caution">
    <text evidence="1">The sequence shown here is derived from an EMBL/GenBank/DDBJ whole genome shotgun (WGS) entry which is preliminary data.</text>
</comment>
<keyword evidence="2" id="KW-1185">Reference proteome</keyword>
<accession>A0ABQ9WAF2</accession>
<name>A0ABQ9WAF2_SAGOE</name>
<reference evidence="1 2" key="1">
    <citation type="submission" date="2023-05" db="EMBL/GenBank/DDBJ databases">
        <title>B98-5 Cell Line De Novo Hybrid Assembly: An Optical Mapping Approach.</title>
        <authorList>
            <person name="Kananen K."/>
            <person name="Auerbach J.A."/>
            <person name="Kautto E."/>
            <person name="Blachly J.S."/>
        </authorList>
    </citation>
    <scope>NUCLEOTIDE SEQUENCE [LARGE SCALE GENOMIC DNA]</scope>
    <source>
        <strain evidence="1">B95-8</strain>
        <tissue evidence="1">Cell line</tissue>
    </source>
</reference>